<protein>
    <submittedName>
        <fullName evidence="2">Uncharacterized protein</fullName>
    </submittedName>
</protein>
<dbReference type="EMBL" id="JAATIQ010000022">
    <property type="protein sequence ID" value="KAF4399181.1"/>
    <property type="molecule type" value="Genomic_DNA"/>
</dbReference>
<name>A0A7J6HWL3_CANSA</name>
<comment type="caution">
    <text evidence="2">The sequence shown here is derived from an EMBL/GenBank/DDBJ whole genome shotgun (WGS) entry which is preliminary data.</text>
</comment>
<reference evidence="2 3" key="1">
    <citation type="journal article" date="2020" name="bioRxiv">
        <title>Sequence and annotation of 42 cannabis genomes reveals extensive copy number variation in cannabinoid synthesis and pathogen resistance genes.</title>
        <authorList>
            <person name="Mckernan K.J."/>
            <person name="Helbert Y."/>
            <person name="Kane L.T."/>
            <person name="Ebling H."/>
            <person name="Zhang L."/>
            <person name="Liu B."/>
            <person name="Eaton Z."/>
            <person name="Mclaughlin S."/>
            <person name="Kingan S."/>
            <person name="Baybayan P."/>
            <person name="Concepcion G."/>
            <person name="Jordan M."/>
            <person name="Riva A."/>
            <person name="Barbazuk W."/>
            <person name="Harkins T."/>
        </authorList>
    </citation>
    <scope>NUCLEOTIDE SEQUENCE [LARGE SCALE GENOMIC DNA]</scope>
    <source>
        <strain evidence="3">cv. Jamaican Lion 4</strain>
        <tissue evidence="2">Leaf</tissue>
    </source>
</reference>
<accession>A0A7J6HWL3</accession>
<dbReference type="Proteomes" id="UP000583929">
    <property type="component" value="Unassembled WGS sequence"/>
</dbReference>
<proteinExistence type="predicted"/>
<sequence length="125" mass="14303">MARTTTKAPVRKKTKHSSAAPAEKSENRRQSNAERSAYFARREAAKVLRLVLQGDARRRAVGSIKSLIYSPSVKNKKATFALVCETLKHLSVIKEVLDEAEILNSKWKVYKICVYIYMYVCVYIY</sequence>
<gene>
    <name evidence="2" type="ORF">G4B88_023775</name>
</gene>
<evidence type="ECO:0000313" key="2">
    <source>
        <dbReference type="EMBL" id="KAF4399181.1"/>
    </source>
</evidence>
<dbReference type="AlphaFoldDB" id="A0A7J6HWL3"/>
<feature type="region of interest" description="Disordered" evidence="1">
    <location>
        <begin position="1"/>
        <end position="35"/>
    </location>
</feature>
<feature type="compositionally biased region" description="Basic and acidic residues" evidence="1">
    <location>
        <begin position="23"/>
        <end position="32"/>
    </location>
</feature>
<organism evidence="2 3">
    <name type="scientific">Cannabis sativa</name>
    <name type="common">Hemp</name>
    <name type="synonym">Marijuana</name>
    <dbReference type="NCBI Taxonomy" id="3483"/>
    <lineage>
        <taxon>Eukaryota</taxon>
        <taxon>Viridiplantae</taxon>
        <taxon>Streptophyta</taxon>
        <taxon>Embryophyta</taxon>
        <taxon>Tracheophyta</taxon>
        <taxon>Spermatophyta</taxon>
        <taxon>Magnoliopsida</taxon>
        <taxon>eudicotyledons</taxon>
        <taxon>Gunneridae</taxon>
        <taxon>Pentapetalae</taxon>
        <taxon>rosids</taxon>
        <taxon>fabids</taxon>
        <taxon>Rosales</taxon>
        <taxon>Cannabaceae</taxon>
        <taxon>Cannabis</taxon>
    </lineage>
</organism>
<evidence type="ECO:0000256" key="1">
    <source>
        <dbReference type="SAM" id="MobiDB-lite"/>
    </source>
</evidence>
<keyword evidence="3" id="KW-1185">Reference proteome</keyword>
<evidence type="ECO:0000313" key="3">
    <source>
        <dbReference type="Proteomes" id="UP000583929"/>
    </source>
</evidence>